<reference evidence="1" key="2">
    <citation type="submission" date="2023-02" db="EMBL/GenBank/DDBJ databases">
        <authorList>
            <person name="Swenson N.G."/>
            <person name="Wegrzyn J.L."/>
            <person name="Mcevoy S.L."/>
        </authorList>
    </citation>
    <scope>NUCLEOTIDE SEQUENCE</scope>
    <source>
        <strain evidence="1">91603</strain>
        <tissue evidence="1">Leaf</tissue>
    </source>
</reference>
<dbReference type="EMBL" id="JAJSOW010000004">
    <property type="protein sequence ID" value="KAI9191410.1"/>
    <property type="molecule type" value="Genomic_DNA"/>
</dbReference>
<gene>
    <name evidence="1" type="ORF">LWI28_008210</name>
</gene>
<proteinExistence type="predicted"/>
<keyword evidence="2" id="KW-1185">Reference proteome</keyword>
<protein>
    <submittedName>
        <fullName evidence="1">Uncharacterized protein</fullName>
    </submittedName>
</protein>
<evidence type="ECO:0000313" key="2">
    <source>
        <dbReference type="Proteomes" id="UP001064489"/>
    </source>
</evidence>
<evidence type="ECO:0000313" key="1">
    <source>
        <dbReference type="EMBL" id="KAI9191410.1"/>
    </source>
</evidence>
<organism evidence="1 2">
    <name type="scientific">Acer negundo</name>
    <name type="common">Box elder</name>
    <dbReference type="NCBI Taxonomy" id="4023"/>
    <lineage>
        <taxon>Eukaryota</taxon>
        <taxon>Viridiplantae</taxon>
        <taxon>Streptophyta</taxon>
        <taxon>Embryophyta</taxon>
        <taxon>Tracheophyta</taxon>
        <taxon>Spermatophyta</taxon>
        <taxon>Magnoliopsida</taxon>
        <taxon>eudicotyledons</taxon>
        <taxon>Gunneridae</taxon>
        <taxon>Pentapetalae</taxon>
        <taxon>rosids</taxon>
        <taxon>malvids</taxon>
        <taxon>Sapindales</taxon>
        <taxon>Sapindaceae</taxon>
        <taxon>Hippocastanoideae</taxon>
        <taxon>Acereae</taxon>
        <taxon>Acer</taxon>
    </lineage>
</organism>
<name>A0AAD5JAI6_ACENE</name>
<accession>A0AAD5JAI6</accession>
<dbReference type="AlphaFoldDB" id="A0AAD5JAI6"/>
<sequence length="203" mass="22788">MTGLSSGGDWGSSLHISRSEFQVPTQFNRRDQWEKGSISAEVEGVLKNIMTRSYVNLKFPISDAFKSDKVNRYLMVSLAHPGVKVPRRLSSYCIMNSTGPLNPNPTSPQPSDSLEALFDSAKIESSDNLLSYKRKKELVKEALENITFSLRHRSNRNLCIGSSFQNKSSDPIHIVDEEEENKTVGQVEIPPMGGEILDLFFDY</sequence>
<dbReference type="Proteomes" id="UP001064489">
    <property type="component" value="Chromosome 6"/>
</dbReference>
<reference evidence="1" key="1">
    <citation type="journal article" date="2022" name="Plant J.">
        <title>Strategies of tolerance reflected in two North American maple genomes.</title>
        <authorList>
            <person name="McEvoy S.L."/>
            <person name="Sezen U.U."/>
            <person name="Trouern-Trend A."/>
            <person name="McMahon S.M."/>
            <person name="Schaberg P.G."/>
            <person name="Yang J."/>
            <person name="Wegrzyn J.L."/>
            <person name="Swenson N.G."/>
        </authorList>
    </citation>
    <scope>NUCLEOTIDE SEQUENCE</scope>
    <source>
        <strain evidence="1">91603</strain>
    </source>
</reference>
<comment type="caution">
    <text evidence="1">The sequence shown here is derived from an EMBL/GenBank/DDBJ whole genome shotgun (WGS) entry which is preliminary data.</text>
</comment>